<evidence type="ECO:0000313" key="2">
    <source>
        <dbReference type="Proteomes" id="UP000039324"/>
    </source>
</evidence>
<accession>A0A0G4ITL8</accession>
<dbReference type="EMBL" id="CDSF01000086">
    <property type="protein sequence ID" value="CEO98643.1"/>
    <property type="molecule type" value="Genomic_DNA"/>
</dbReference>
<gene>
    <name evidence="1" type="ORF">PBRA_006757</name>
</gene>
<evidence type="ECO:0000313" key="1">
    <source>
        <dbReference type="EMBL" id="CEO98643.1"/>
    </source>
</evidence>
<protein>
    <submittedName>
        <fullName evidence="1">Uncharacterized protein</fullName>
    </submittedName>
</protein>
<keyword evidence="2" id="KW-1185">Reference proteome</keyword>
<dbReference type="Proteomes" id="UP000039324">
    <property type="component" value="Unassembled WGS sequence"/>
</dbReference>
<dbReference type="AlphaFoldDB" id="A0A0G4ITL8"/>
<organism evidence="1 2">
    <name type="scientific">Plasmodiophora brassicae</name>
    <name type="common">Clubroot disease agent</name>
    <dbReference type="NCBI Taxonomy" id="37360"/>
    <lineage>
        <taxon>Eukaryota</taxon>
        <taxon>Sar</taxon>
        <taxon>Rhizaria</taxon>
        <taxon>Endomyxa</taxon>
        <taxon>Phytomyxea</taxon>
        <taxon>Plasmodiophorida</taxon>
        <taxon>Plasmodiophoridae</taxon>
        <taxon>Plasmodiophora</taxon>
    </lineage>
</organism>
<proteinExistence type="predicted"/>
<name>A0A0G4ITL8_PLABS</name>
<sequence>MMDPTLAKYMSNPTKLAVTLANRGQCQMNSEIASTKHMLDKVAKVVADRICHSRHELRQKVVDSTKKNQGTLTTFR</sequence>
<reference evidence="1 2" key="1">
    <citation type="submission" date="2015-02" db="EMBL/GenBank/DDBJ databases">
        <authorList>
            <person name="Chooi Y.-H."/>
        </authorList>
    </citation>
    <scope>NUCLEOTIDE SEQUENCE [LARGE SCALE GENOMIC DNA]</scope>
    <source>
        <strain evidence="1">E3</strain>
    </source>
</reference>